<proteinExistence type="predicted"/>
<dbReference type="InterPro" id="IPR011990">
    <property type="entry name" value="TPR-like_helical_dom_sf"/>
</dbReference>
<dbReference type="Gene3D" id="1.25.40.10">
    <property type="entry name" value="Tetratricopeptide repeat domain"/>
    <property type="match status" value="3"/>
</dbReference>
<feature type="non-terminal residue" evidence="3">
    <location>
        <position position="682"/>
    </location>
</feature>
<keyword evidence="2" id="KW-0802">TPR repeat</keyword>
<comment type="caution">
    <text evidence="3">The sequence shown here is derived from an EMBL/GenBank/DDBJ whole genome shotgun (WGS) entry which is preliminary data.</text>
</comment>
<keyword evidence="1" id="KW-0677">Repeat</keyword>
<dbReference type="Pfam" id="PF07719">
    <property type="entry name" value="TPR_2"/>
    <property type="match status" value="1"/>
</dbReference>
<dbReference type="Pfam" id="PF13181">
    <property type="entry name" value="TPR_8"/>
    <property type="match status" value="2"/>
</dbReference>
<protein>
    <recommendedName>
        <fullName evidence="4">Tetratricopeptide repeat protein</fullName>
    </recommendedName>
</protein>
<evidence type="ECO:0000313" key="3">
    <source>
        <dbReference type="EMBL" id="KKN43082.1"/>
    </source>
</evidence>
<accession>A0A0F9R1M4</accession>
<dbReference type="PANTHER" id="PTHR44943:SF8">
    <property type="entry name" value="TPR REPEAT-CONTAINING PROTEIN MJ0263"/>
    <property type="match status" value="1"/>
</dbReference>
<dbReference type="InterPro" id="IPR051685">
    <property type="entry name" value="Ycf3/AcsC/BcsC/TPR_MFPF"/>
</dbReference>
<dbReference type="SUPFAM" id="SSF48452">
    <property type="entry name" value="TPR-like"/>
    <property type="match status" value="3"/>
</dbReference>
<organism evidence="3">
    <name type="scientific">marine sediment metagenome</name>
    <dbReference type="NCBI Taxonomy" id="412755"/>
    <lineage>
        <taxon>unclassified sequences</taxon>
        <taxon>metagenomes</taxon>
        <taxon>ecological metagenomes</taxon>
    </lineage>
</organism>
<dbReference type="PROSITE" id="PS50005">
    <property type="entry name" value="TPR"/>
    <property type="match status" value="2"/>
</dbReference>
<dbReference type="EMBL" id="LAZR01001536">
    <property type="protein sequence ID" value="KKN43082.1"/>
    <property type="molecule type" value="Genomic_DNA"/>
</dbReference>
<evidence type="ECO:0000256" key="2">
    <source>
        <dbReference type="ARBA" id="ARBA00022803"/>
    </source>
</evidence>
<dbReference type="PANTHER" id="PTHR44943">
    <property type="entry name" value="CELLULOSE SYNTHASE OPERON PROTEIN C"/>
    <property type="match status" value="1"/>
</dbReference>
<dbReference type="InterPro" id="IPR019734">
    <property type="entry name" value="TPR_rpt"/>
</dbReference>
<evidence type="ECO:0000256" key="1">
    <source>
        <dbReference type="ARBA" id="ARBA00022737"/>
    </source>
</evidence>
<sequence length="682" mass="78524">MKPSILKKLNLIIEEANTLKNKNKFGKAVDKFEQALNFINIKVDDPSEKKVEIESIRNAINQTYSVEIGKIVQESQKLSTQKEFDDAKTNFQKALRIAKDKIDDQELRDTEIKDIKDLIIHIEIEELLIKGVKVRDEVKNFDEALKIFKDCINLAESLQETDGKIEILATIKAEINHTYELQFTIILQKGTELKNSGQLEEAIKVFEKSKDFIENSFSPDTKNTEIVNIKNLTNEIYSNQIKSIVEKGKESVQEGLIDKAKTEFKEALKIAGRMYESDLKNLEIRLIAESQNPIYIKEIKPILNEGIELTKSENFEDSISMIKETVSVLNKALDITKSMVDSERKELEIKKISDAINQACLPGINIIKDRSMQLVGSEKDEEAINEIYIALSLAKLMTYPEGKNKELEDLKNLVNKIYSTEIKKVLKKGNELLGKKENEKALDIFNEALNITNKMYLTDEMDKEVNMIKSLIYETEVKLLVGKGKTSEEQTTKEKEIEKLNKRLEYAKSIEDNDRRVEEMSKIKKLIDGVHSEEIKLLIEQGNHLADQKSFEEAFNFYERALRVNKMMEEPDVKNKDLIKDNYKKELINKARIEIEKGENDIAIEDCKRAMDLDVKLVDAYVCIGIAYYNTKKYQMSIDSFKEAVKLDNNHIESLHNIGLAYEHLNDLENAKHAYEKTLEIN</sequence>
<evidence type="ECO:0008006" key="4">
    <source>
        <dbReference type="Google" id="ProtNLM"/>
    </source>
</evidence>
<name>A0A0F9R1M4_9ZZZZ</name>
<dbReference type="AlphaFoldDB" id="A0A0F9R1M4"/>
<gene>
    <name evidence="3" type="ORF">LCGC14_0706650</name>
</gene>
<dbReference type="SMART" id="SM00028">
    <property type="entry name" value="TPR"/>
    <property type="match status" value="9"/>
</dbReference>
<dbReference type="PROSITE" id="PS50293">
    <property type="entry name" value="TPR_REGION"/>
    <property type="match status" value="1"/>
</dbReference>
<dbReference type="InterPro" id="IPR013105">
    <property type="entry name" value="TPR_2"/>
</dbReference>
<reference evidence="3" key="1">
    <citation type="journal article" date="2015" name="Nature">
        <title>Complex archaea that bridge the gap between prokaryotes and eukaryotes.</title>
        <authorList>
            <person name="Spang A."/>
            <person name="Saw J.H."/>
            <person name="Jorgensen S.L."/>
            <person name="Zaremba-Niedzwiedzka K."/>
            <person name="Martijn J."/>
            <person name="Lind A.E."/>
            <person name="van Eijk R."/>
            <person name="Schleper C."/>
            <person name="Guy L."/>
            <person name="Ettema T.J."/>
        </authorList>
    </citation>
    <scope>NUCLEOTIDE SEQUENCE</scope>
</reference>